<evidence type="ECO:0000256" key="3">
    <source>
        <dbReference type="ARBA" id="ARBA00022692"/>
    </source>
</evidence>
<feature type="transmembrane region" description="Helical" evidence="6">
    <location>
        <begin position="224"/>
        <end position="244"/>
    </location>
</feature>
<feature type="transmembrane region" description="Helical" evidence="6">
    <location>
        <begin position="106"/>
        <end position="127"/>
    </location>
</feature>
<dbReference type="EMBL" id="CP041765">
    <property type="protein sequence ID" value="QDQ98710.1"/>
    <property type="molecule type" value="Genomic_DNA"/>
</dbReference>
<dbReference type="RefSeq" id="WP_143910115.1">
    <property type="nucleotide sequence ID" value="NZ_CP041765.1"/>
</dbReference>
<feature type="transmembrane region" description="Helical" evidence="6">
    <location>
        <begin position="193"/>
        <end position="212"/>
    </location>
</feature>
<dbReference type="SUPFAM" id="SSF103473">
    <property type="entry name" value="MFS general substrate transporter"/>
    <property type="match status" value="1"/>
</dbReference>
<feature type="domain" description="Major facilitator superfamily (MFS) profile" evidence="7">
    <location>
        <begin position="37"/>
        <end position="481"/>
    </location>
</feature>
<name>A0A516X6N8_9ACTN</name>
<dbReference type="PROSITE" id="PS50850">
    <property type="entry name" value="MFS"/>
    <property type="match status" value="1"/>
</dbReference>
<proteinExistence type="predicted"/>
<feature type="transmembrane region" description="Helical" evidence="6">
    <location>
        <begin position="385"/>
        <end position="409"/>
    </location>
</feature>
<feature type="transmembrane region" description="Helical" evidence="6">
    <location>
        <begin position="430"/>
        <end position="451"/>
    </location>
</feature>
<feature type="transmembrane region" description="Helical" evidence="6">
    <location>
        <begin position="133"/>
        <end position="150"/>
    </location>
</feature>
<dbReference type="KEGG" id="toy:FO059_16955"/>
<feature type="transmembrane region" description="Helical" evidence="6">
    <location>
        <begin position="38"/>
        <end position="61"/>
    </location>
</feature>
<reference evidence="8 9" key="1">
    <citation type="submission" date="2019-07" db="EMBL/GenBank/DDBJ databases">
        <title>Tomitella cavernea sp. nov., an actinomycete isolated from soil.</title>
        <authorList>
            <person name="Cheng J."/>
        </authorList>
    </citation>
    <scope>NUCLEOTIDE SEQUENCE [LARGE SCALE GENOMIC DNA]</scope>
    <source>
        <strain evidence="8 9">HY188</strain>
    </source>
</reference>
<sequence length="489" mass="49725">MTGTSHDDAAPRDEAPAQQNARIGAGTWRELFGPAYRASAVVLAGGVAAYATNIYLTTSLLPNAVEDIGGEQYYAWAMTVFLLASVITSMFVGVSLRNSGPRRSYLIGFAVFAVGSLVCAAAPTMAVMLAGRAVQGLGGGLLTGLAFAVLRSALPERLWPRAVALISAMWGVGNILGPVLGGLFAQLGAWRGAFILLTVFVAVLCVMSQRALPRRRPDEGGERAGVPIVSLVVLTGATAAVSIASIASSTAVIVTLAAVGVAALAVFVAAERRTRVTVLPRFAYSLRSPLPWVYLGIVALAIGSTTETFVPLFGQHLGGMEPFVAGMLGAAISWGWSIASILSTYATAERSTTAIKIAGPLVLAAGLLGYGLLQADDPSALTVTGWFVTLAIAGAGIGMAFAHFITAAISSTDDEADAAKASAGVNTVQLISNTFGSALAGLLVAVGGPSLVGSARLLNFGFAGVAAVGVLFAVAAARRGRSAARSADA</sequence>
<feature type="transmembrane region" description="Helical" evidence="6">
    <location>
        <begin position="282"/>
        <end position="303"/>
    </location>
</feature>
<gene>
    <name evidence="8" type="ORF">FO059_16955</name>
</gene>
<dbReference type="Pfam" id="PF07690">
    <property type="entry name" value="MFS_1"/>
    <property type="match status" value="1"/>
</dbReference>
<feature type="transmembrane region" description="Helical" evidence="6">
    <location>
        <begin position="73"/>
        <end position="94"/>
    </location>
</feature>
<dbReference type="PRINTS" id="PR01036">
    <property type="entry name" value="TCRTETB"/>
</dbReference>
<evidence type="ECO:0000259" key="7">
    <source>
        <dbReference type="PROSITE" id="PS50850"/>
    </source>
</evidence>
<keyword evidence="5 6" id="KW-0472">Membrane</keyword>
<evidence type="ECO:0000256" key="5">
    <source>
        <dbReference type="ARBA" id="ARBA00023136"/>
    </source>
</evidence>
<keyword evidence="3 6" id="KW-0812">Transmembrane</keyword>
<evidence type="ECO:0000313" key="9">
    <source>
        <dbReference type="Proteomes" id="UP000317344"/>
    </source>
</evidence>
<evidence type="ECO:0000256" key="6">
    <source>
        <dbReference type="SAM" id="Phobius"/>
    </source>
</evidence>
<accession>A0A516X6N8</accession>
<keyword evidence="4 6" id="KW-1133">Transmembrane helix</keyword>
<dbReference type="Gene3D" id="1.20.1720.10">
    <property type="entry name" value="Multidrug resistance protein D"/>
    <property type="match status" value="1"/>
</dbReference>
<dbReference type="AlphaFoldDB" id="A0A516X6N8"/>
<organism evidence="8 9">
    <name type="scientific">Tomitella fengzijianii</name>
    <dbReference type="NCBI Taxonomy" id="2597660"/>
    <lineage>
        <taxon>Bacteria</taxon>
        <taxon>Bacillati</taxon>
        <taxon>Actinomycetota</taxon>
        <taxon>Actinomycetes</taxon>
        <taxon>Mycobacteriales</taxon>
        <taxon>Tomitella</taxon>
    </lineage>
</organism>
<feature type="transmembrane region" description="Helical" evidence="6">
    <location>
        <begin position="457"/>
        <end position="477"/>
    </location>
</feature>
<comment type="subcellular location">
    <subcellularLocation>
        <location evidence="1">Cell membrane</location>
        <topology evidence="1">Multi-pass membrane protein</topology>
    </subcellularLocation>
</comment>
<evidence type="ECO:0000313" key="8">
    <source>
        <dbReference type="EMBL" id="QDQ98710.1"/>
    </source>
</evidence>
<dbReference type="InterPro" id="IPR020846">
    <property type="entry name" value="MFS_dom"/>
</dbReference>
<dbReference type="PANTHER" id="PTHR23501">
    <property type="entry name" value="MAJOR FACILITATOR SUPERFAMILY"/>
    <property type="match status" value="1"/>
</dbReference>
<feature type="transmembrane region" description="Helical" evidence="6">
    <location>
        <begin position="250"/>
        <end position="270"/>
    </location>
</feature>
<feature type="transmembrane region" description="Helical" evidence="6">
    <location>
        <begin position="354"/>
        <end position="373"/>
    </location>
</feature>
<dbReference type="PANTHER" id="PTHR23501:SF154">
    <property type="entry name" value="MULTIDRUG-EFFLUX TRANSPORTER RV1634-RELATED"/>
    <property type="match status" value="1"/>
</dbReference>
<dbReference type="Proteomes" id="UP000317344">
    <property type="component" value="Chromosome"/>
</dbReference>
<feature type="transmembrane region" description="Helical" evidence="6">
    <location>
        <begin position="323"/>
        <end position="342"/>
    </location>
</feature>
<dbReference type="OrthoDB" id="3503984at2"/>
<feature type="transmembrane region" description="Helical" evidence="6">
    <location>
        <begin position="162"/>
        <end position="187"/>
    </location>
</feature>
<dbReference type="GO" id="GO:0022857">
    <property type="term" value="F:transmembrane transporter activity"/>
    <property type="evidence" value="ECO:0007669"/>
    <property type="project" value="InterPro"/>
</dbReference>
<evidence type="ECO:0000256" key="2">
    <source>
        <dbReference type="ARBA" id="ARBA00022448"/>
    </source>
</evidence>
<keyword evidence="9" id="KW-1185">Reference proteome</keyword>
<protein>
    <submittedName>
        <fullName evidence="8">MFS transporter</fullName>
    </submittedName>
</protein>
<evidence type="ECO:0000256" key="1">
    <source>
        <dbReference type="ARBA" id="ARBA00004651"/>
    </source>
</evidence>
<keyword evidence="2" id="KW-0813">Transport</keyword>
<dbReference type="Gene3D" id="1.20.1250.20">
    <property type="entry name" value="MFS general substrate transporter like domains"/>
    <property type="match status" value="1"/>
</dbReference>
<dbReference type="InterPro" id="IPR011701">
    <property type="entry name" value="MFS"/>
</dbReference>
<dbReference type="GO" id="GO:0005886">
    <property type="term" value="C:plasma membrane"/>
    <property type="evidence" value="ECO:0007669"/>
    <property type="project" value="UniProtKB-SubCell"/>
</dbReference>
<reference evidence="8 9" key="2">
    <citation type="submission" date="2019-07" db="EMBL/GenBank/DDBJ databases">
        <authorList>
            <person name="Huang Y."/>
        </authorList>
    </citation>
    <scope>NUCLEOTIDE SEQUENCE [LARGE SCALE GENOMIC DNA]</scope>
    <source>
        <strain evidence="8 9">HY188</strain>
    </source>
</reference>
<evidence type="ECO:0000256" key="4">
    <source>
        <dbReference type="ARBA" id="ARBA00022989"/>
    </source>
</evidence>
<dbReference type="InterPro" id="IPR036259">
    <property type="entry name" value="MFS_trans_sf"/>
</dbReference>